<keyword evidence="4" id="KW-1185">Reference proteome</keyword>
<name>A0ABP9BD77_9PSEU</name>
<evidence type="ECO:0000313" key="3">
    <source>
        <dbReference type="EMBL" id="GAA4792779.1"/>
    </source>
</evidence>
<dbReference type="Pfam" id="PF14338">
    <property type="entry name" value="Mrr_N"/>
    <property type="match status" value="1"/>
</dbReference>
<proteinExistence type="predicted"/>
<evidence type="ECO:0000313" key="4">
    <source>
        <dbReference type="Proteomes" id="UP001500928"/>
    </source>
</evidence>
<feature type="domain" description="Restriction system protein Mrr-like N-terminal" evidence="2">
    <location>
        <begin position="6"/>
        <end position="54"/>
    </location>
</feature>
<protein>
    <recommendedName>
        <fullName evidence="2">Restriction system protein Mrr-like N-terminal domain-containing protein</fullName>
    </recommendedName>
</protein>
<evidence type="ECO:0000259" key="2">
    <source>
        <dbReference type="Pfam" id="PF14338"/>
    </source>
</evidence>
<comment type="caution">
    <text evidence="3">The sequence shown here is derived from an EMBL/GenBank/DDBJ whole genome shotgun (WGS) entry which is preliminary data.</text>
</comment>
<dbReference type="InterPro" id="IPR025745">
    <property type="entry name" value="Mrr-like_N_dom"/>
</dbReference>
<organism evidence="3 4">
    <name type="scientific">Actinomycetospora chlora</name>
    <dbReference type="NCBI Taxonomy" id="663608"/>
    <lineage>
        <taxon>Bacteria</taxon>
        <taxon>Bacillati</taxon>
        <taxon>Actinomycetota</taxon>
        <taxon>Actinomycetes</taxon>
        <taxon>Pseudonocardiales</taxon>
        <taxon>Pseudonocardiaceae</taxon>
        <taxon>Actinomycetospora</taxon>
    </lineage>
</organism>
<dbReference type="EMBL" id="BAABHO010000022">
    <property type="protein sequence ID" value="GAA4792779.1"/>
    <property type="molecule type" value="Genomic_DNA"/>
</dbReference>
<gene>
    <name evidence="3" type="ORF">GCM10023200_30410</name>
</gene>
<dbReference type="Proteomes" id="UP001500928">
    <property type="component" value="Unassembled WGS sequence"/>
</dbReference>
<evidence type="ECO:0000256" key="1">
    <source>
        <dbReference type="SAM" id="MobiDB-lite"/>
    </source>
</evidence>
<accession>A0ABP9BD77</accession>
<feature type="compositionally biased region" description="Low complexity" evidence="1">
    <location>
        <begin position="83"/>
        <end position="94"/>
    </location>
</feature>
<sequence length="138" mass="14801">MGGAGDVQETISSGTLRYQDRVGWSVSSLVRAEAIERPRRAMYTISGVGRRLLEQYPAGLTENELREIPAYRDDVPVTKGPSTAAPGPATTPGGDVLDPRERICAGIEQILADVAVELRFDTSGKPSPPSSNRWSSTS</sequence>
<reference evidence="4" key="1">
    <citation type="journal article" date="2019" name="Int. J. Syst. Evol. Microbiol.">
        <title>The Global Catalogue of Microorganisms (GCM) 10K type strain sequencing project: providing services to taxonomists for standard genome sequencing and annotation.</title>
        <authorList>
            <consortium name="The Broad Institute Genomics Platform"/>
            <consortium name="The Broad Institute Genome Sequencing Center for Infectious Disease"/>
            <person name="Wu L."/>
            <person name="Ma J."/>
        </authorList>
    </citation>
    <scope>NUCLEOTIDE SEQUENCE [LARGE SCALE GENOMIC DNA]</scope>
    <source>
        <strain evidence="4">JCM 17979</strain>
    </source>
</reference>
<feature type="region of interest" description="Disordered" evidence="1">
    <location>
        <begin position="71"/>
        <end position="98"/>
    </location>
</feature>